<comment type="caution">
    <text evidence="4">The sequence shown here is derived from an EMBL/GenBank/DDBJ whole genome shotgun (WGS) entry which is preliminary data.</text>
</comment>
<dbReference type="EMBL" id="SOPW01000006">
    <property type="protein sequence ID" value="TFB22044.1"/>
    <property type="molecule type" value="Genomic_DNA"/>
</dbReference>
<dbReference type="OrthoDB" id="1357684at2"/>
<accession>A0A4Y8INT2</accession>
<dbReference type="Proteomes" id="UP000297975">
    <property type="component" value="Unassembled WGS sequence"/>
</dbReference>
<evidence type="ECO:0000259" key="2">
    <source>
        <dbReference type="Pfam" id="PF10648"/>
    </source>
</evidence>
<dbReference type="Pfam" id="PF12690">
    <property type="entry name" value="BsuPI"/>
    <property type="match status" value="1"/>
</dbReference>
<dbReference type="InterPro" id="IPR020481">
    <property type="entry name" value="Intracell_prot_inh_BsuPI"/>
</dbReference>
<reference evidence="4 5" key="1">
    <citation type="submission" date="2019-03" db="EMBL/GenBank/DDBJ databases">
        <authorList>
            <person name="He R.-H."/>
        </authorList>
    </citation>
    <scope>NUCLEOTIDE SEQUENCE [LARGE SCALE GENOMIC DNA]</scope>
    <source>
        <strain evidence="5">SH 714</strain>
    </source>
</reference>
<feature type="domain" description="Intracellular proteinase inhibitor BsuPI" evidence="3">
    <location>
        <begin position="69"/>
        <end position="168"/>
    </location>
</feature>
<sequence>MEGAIMLKKAGFLLLFFVVLVGCGTADQSEEEASQGNQGTGESTEEEEQMNEEESSNQELQSIIDQLSFKTGVTTENNQAVFNMALKNKSDQEIELSFSSGQQYEIIVTDPDNDEVVYKFSEDMMFTEAIENKTFDSNQTIEWEQTWDYQNGRKRVEAKEYNVKVELLPMAINQQNLDKTPFVKETSMEVPKSDEASTQATDEEVFRNIEVQGKNGQYTVTGEARVFEGVFHYTVEDGHFVYVEEQTVQTDGAPSWGEFEIEVNIDEEKLPANGVLSIVFYTYDAKSGKQAHHYQMTLDNFNN</sequence>
<dbReference type="InterPro" id="IPR018911">
    <property type="entry name" value="Gmad2_Ig-like_dom"/>
</dbReference>
<keyword evidence="5" id="KW-1185">Reference proteome</keyword>
<name>A0A4Y8INT2_9BACI</name>
<evidence type="ECO:0000313" key="4">
    <source>
        <dbReference type="EMBL" id="TFB22044.1"/>
    </source>
</evidence>
<dbReference type="Pfam" id="PF10648">
    <property type="entry name" value="Gmad2"/>
    <property type="match status" value="1"/>
</dbReference>
<dbReference type="AlphaFoldDB" id="A0A4Y8INT2"/>
<evidence type="ECO:0000313" key="5">
    <source>
        <dbReference type="Proteomes" id="UP000297975"/>
    </source>
</evidence>
<proteinExistence type="predicted"/>
<evidence type="ECO:0000259" key="3">
    <source>
        <dbReference type="Pfam" id="PF12690"/>
    </source>
</evidence>
<evidence type="ECO:0008006" key="6">
    <source>
        <dbReference type="Google" id="ProtNLM"/>
    </source>
</evidence>
<organism evidence="4 5">
    <name type="scientific">Filobacillus milosensis</name>
    <dbReference type="NCBI Taxonomy" id="94137"/>
    <lineage>
        <taxon>Bacteria</taxon>
        <taxon>Bacillati</taxon>
        <taxon>Bacillota</taxon>
        <taxon>Bacilli</taxon>
        <taxon>Bacillales</taxon>
        <taxon>Bacillaceae</taxon>
        <taxon>Filobacillus</taxon>
    </lineage>
</organism>
<dbReference type="Gene3D" id="2.60.40.2360">
    <property type="entry name" value="Intracellular proteinase inhibitor BsuPI"/>
    <property type="match status" value="1"/>
</dbReference>
<dbReference type="InterPro" id="IPR038144">
    <property type="entry name" value="IPI"/>
</dbReference>
<evidence type="ECO:0000256" key="1">
    <source>
        <dbReference type="SAM" id="MobiDB-lite"/>
    </source>
</evidence>
<gene>
    <name evidence="4" type="ORF">E3U55_07015</name>
</gene>
<feature type="domain" description="Bacterial spore germination immunoglobulin-like" evidence="2">
    <location>
        <begin position="216"/>
        <end position="288"/>
    </location>
</feature>
<feature type="region of interest" description="Disordered" evidence="1">
    <location>
        <begin position="29"/>
        <end position="59"/>
    </location>
</feature>
<feature type="compositionally biased region" description="Acidic residues" evidence="1">
    <location>
        <begin position="43"/>
        <end position="56"/>
    </location>
</feature>
<protein>
    <recommendedName>
        <fullName evidence="6">Intracellular proteinase inhibitor BsuPI domain-containing protein</fullName>
    </recommendedName>
</protein>